<reference evidence="10 11" key="1">
    <citation type="submission" date="2020-12" db="EMBL/GenBank/DDBJ databases">
        <title>Oil enriched cultivation method for isolating marine PHA-producing bacteria.</title>
        <authorList>
            <person name="Zheng W."/>
            <person name="Yu S."/>
            <person name="Huang Y."/>
        </authorList>
    </citation>
    <scope>NUCLEOTIDE SEQUENCE [LARGE SCALE GENOMIC DNA]</scope>
    <source>
        <strain evidence="10 11">SY-2-6</strain>
    </source>
</reference>
<evidence type="ECO:0000313" key="11">
    <source>
        <dbReference type="Proteomes" id="UP000663970"/>
    </source>
</evidence>
<dbReference type="PROSITE" id="PS51192">
    <property type="entry name" value="HELICASE_ATP_BIND_1"/>
    <property type="match status" value="1"/>
</dbReference>
<evidence type="ECO:0000256" key="6">
    <source>
        <dbReference type="PROSITE-ProRule" id="PRU00552"/>
    </source>
</evidence>
<dbReference type="InterPro" id="IPR011545">
    <property type="entry name" value="DEAD/DEAH_box_helicase_dom"/>
</dbReference>
<dbReference type="Gene3D" id="3.40.50.300">
    <property type="entry name" value="P-loop containing nucleotide triphosphate hydrolases"/>
    <property type="match status" value="2"/>
</dbReference>
<keyword evidence="3" id="KW-0378">Hydrolase</keyword>
<name>A0ABS3DXI5_9BACI</name>
<evidence type="ECO:0000259" key="9">
    <source>
        <dbReference type="PROSITE" id="PS51195"/>
    </source>
</evidence>
<dbReference type="PANTHER" id="PTHR47963:SF8">
    <property type="entry name" value="ATP-DEPENDENT RNA HELICASE DEAD"/>
    <property type="match status" value="1"/>
</dbReference>
<feature type="short sequence motif" description="Q motif" evidence="6">
    <location>
        <begin position="1"/>
        <end position="22"/>
    </location>
</feature>
<evidence type="ECO:0000259" key="8">
    <source>
        <dbReference type="PROSITE" id="PS51194"/>
    </source>
</evidence>
<gene>
    <name evidence="10" type="ORF">JF544_12370</name>
</gene>
<evidence type="ECO:0000256" key="3">
    <source>
        <dbReference type="ARBA" id="ARBA00022801"/>
    </source>
</evidence>
<dbReference type="RefSeq" id="WP_206934369.1">
    <property type="nucleotide sequence ID" value="NZ_JAEKJY010000003.1"/>
</dbReference>
<protein>
    <recommendedName>
        <fullName evidence="1">RNA helicase</fullName>
        <ecNumber evidence="1">3.6.4.13</ecNumber>
    </recommendedName>
</protein>
<sequence length="370" mass="41732">MSREMIDRLKKQGITVPTPIQEQAVPVIMDGQDVMGQAQTGTGKTFAFAVPILEKIDPSKPHVQALIISPTRELALQITEETKRLAPEGIHVLPVYGGQDTIKQLHKLEGTVHIIVATPGRLLDHLRRETVDLTQVEYLVIDEADQMLEAGFYPDVMDILDQTNPDRQSMLFSATLPSSVKKLGREMLRDPRTIHVKPEKETIGHIKQLLYQTTDRAKQDALMTIMHEHRPFLAVIFCRTKRRAKKLNDALLAKGFLSDELHGDLTQAKRQKVMKRFREADIQYLVATDVAARGLDVEGVTHVFNYDIPQDADSYIHRIGRTGRAGGKGLAITFASPKDKQMLSIIEKQTKQKLERRTLDTLSPGKREKE</sequence>
<dbReference type="EMBL" id="JAEKJY010000003">
    <property type="protein sequence ID" value="MBN8236051.1"/>
    <property type="molecule type" value="Genomic_DNA"/>
</dbReference>
<dbReference type="InterPro" id="IPR044742">
    <property type="entry name" value="DEAD/DEAH_RhlB"/>
</dbReference>
<dbReference type="GO" id="GO:0004386">
    <property type="term" value="F:helicase activity"/>
    <property type="evidence" value="ECO:0007669"/>
    <property type="project" value="UniProtKB-KW"/>
</dbReference>
<dbReference type="CDD" id="cd18787">
    <property type="entry name" value="SF2_C_DEAD"/>
    <property type="match status" value="1"/>
</dbReference>
<dbReference type="Pfam" id="PF00270">
    <property type="entry name" value="DEAD"/>
    <property type="match status" value="1"/>
</dbReference>
<dbReference type="SMART" id="SM00487">
    <property type="entry name" value="DEXDc"/>
    <property type="match status" value="1"/>
</dbReference>
<dbReference type="InterPro" id="IPR001650">
    <property type="entry name" value="Helicase_C-like"/>
</dbReference>
<keyword evidence="11" id="KW-1185">Reference proteome</keyword>
<comment type="caution">
    <text evidence="10">The sequence shown here is derived from an EMBL/GenBank/DDBJ whole genome shotgun (WGS) entry which is preliminary data.</text>
</comment>
<dbReference type="SMART" id="SM00490">
    <property type="entry name" value="HELICc"/>
    <property type="match status" value="1"/>
</dbReference>
<evidence type="ECO:0000259" key="7">
    <source>
        <dbReference type="PROSITE" id="PS51192"/>
    </source>
</evidence>
<keyword evidence="2" id="KW-0547">Nucleotide-binding</keyword>
<keyword evidence="4 10" id="KW-0347">Helicase</keyword>
<proteinExistence type="predicted"/>
<dbReference type="SUPFAM" id="SSF52540">
    <property type="entry name" value="P-loop containing nucleoside triphosphate hydrolases"/>
    <property type="match status" value="1"/>
</dbReference>
<accession>A0ABS3DXI5</accession>
<evidence type="ECO:0000256" key="4">
    <source>
        <dbReference type="ARBA" id="ARBA00022806"/>
    </source>
</evidence>
<dbReference type="InterPro" id="IPR014014">
    <property type="entry name" value="RNA_helicase_DEAD_Q_motif"/>
</dbReference>
<dbReference type="PROSITE" id="PS51195">
    <property type="entry name" value="Q_MOTIF"/>
    <property type="match status" value="1"/>
</dbReference>
<feature type="domain" description="Helicase C-terminal" evidence="8">
    <location>
        <begin position="205"/>
        <end position="365"/>
    </location>
</feature>
<evidence type="ECO:0000256" key="5">
    <source>
        <dbReference type="ARBA" id="ARBA00022840"/>
    </source>
</evidence>
<dbReference type="Pfam" id="PF00271">
    <property type="entry name" value="Helicase_C"/>
    <property type="match status" value="1"/>
</dbReference>
<evidence type="ECO:0000256" key="2">
    <source>
        <dbReference type="ARBA" id="ARBA00022741"/>
    </source>
</evidence>
<evidence type="ECO:0000256" key="1">
    <source>
        <dbReference type="ARBA" id="ARBA00012552"/>
    </source>
</evidence>
<dbReference type="InterPro" id="IPR027417">
    <property type="entry name" value="P-loop_NTPase"/>
</dbReference>
<dbReference type="EC" id="3.6.4.13" evidence="1"/>
<feature type="domain" description="Helicase ATP-binding" evidence="7">
    <location>
        <begin position="25"/>
        <end position="194"/>
    </location>
</feature>
<evidence type="ECO:0000313" key="10">
    <source>
        <dbReference type="EMBL" id="MBN8236051.1"/>
    </source>
</evidence>
<dbReference type="CDD" id="cd00268">
    <property type="entry name" value="DEADc"/>
    <property type="match status" value="1"/>
</dbReference>
<organism evidence="10 11">
    <name type="scientific">Halobacillus kuroshimensis</name>
    <dbReference type="NCBI Taxonomy" id="302481"/>
    <lineage>
        <taxon>Bacteria</taxon>
        <taxon>Bacillati</taxon>
        <taxon>Bacillota</taxon>
        <taxon>Bacilli</taxon>
        <taxon>Bacillales</taxon>
        <taxon>Bacillaceae</taxon>
        <taxon>Halobacillus</taxon>
    </lineage>
</organism>
<dbReference type="PROSITE" id="PS51194">
    <property type="entry name" value="HELICASE_CTER"/>
    <property type="match status" value="1"/>
</dbReference>
<keyword evidence="5" id="KW-0067">ATP-binding</keyword>
<feature type="domain" description="DEAD-box RNA helicase Q" evidence="9">
    <location>
        <begin position="1"/>
        <end position="22"/>
    </location>
</feature>
<dbReference type="PANTHER" id="PTHR47963">
    <property type="entry name" value="DEAD-BOX ATP-DEPENDENT RNA HELICASE 47, MITOCHONDRIAL"/>
    <property type="match status" value="1"/>
</dbReference>
<dbReference type="InterPro" id="IPR014001">
    <property type="entry name" value="Helicase_ATP-bd"/>
</dbReference>
<dbReference type="Proteomes" id="UP000663970">
    <property type="component" value="Unassembled WGS sequence"/>
</dbReference>
<dbReference type="InterPro" id="IPR050547">
    <property type="entry name" value="DEAD_box_RNA_helicases"/>
</dbReference>